<dbReference type="InterPro" id="IPR022898">
    <property type="entry name" value="RNase_HII"/>
</dbReference>
<evidence type="ECO:0000256" key="13">
    <source>
        <dbReference type="SAM" id="MobiDB-lite"/>
    </source>
</evidence>
<dbReference type="InterPro" id="IPR012337">
    <property type="entry name" value="RNaseH-like_sf"/>
</dbReference>
<evidence type="ECO:0000256" key="4">
    <source>
        <dbReference type="ARBA" id="ARBA00007383"/>
    </source>
</evidence>
<dbReference type="PRINTS" id="PR00624">
    <property type="entry name" value="HISTONEH5"/>
</dbReference>
<dbReference type="EC" id="3.1.26.4" evidence="12"/>
<dbReference type="InterPro" id="IPR005819">
    <property type="entry name" value="H1/H5"/>
</dbReference>
<evidence type="ECO:0000313" key="15">
    <source>
        <dbReference type="EMBL" id="GMI29667.1"/>
    </source>
</evidence>
<dbReference type="EMBL" id="BRYB01005842">
    <property type="protein sequence ID" value="GMI29667.1"/>
    <property type="molecule type" value="Genomic_DNA"/>
</dbReference>
<dbReference type="SUPFAM" id="SSF53098">
    <property type="entry name" value="Ribonuclease H-like"/>
    <property type="match status" value="1"/>
</dbReference>
<dbReference type="Gene3D" id="3.30.420.10">
    <property type="entry name" value="Ribonuclease H-like superfamily/Ribonuclease H"/>
    <property type="match status" value="1"/>
</dbReference>
<gene>
    <name evidence="15" type="ORF">TeGR_g13321</name>
</gene>
<dbReference type="PANTHER" id="PTHR10954:SF23">
    <property type="entry name" value="RIBONUCLEASE"/>
    <property type="match status" value="1"/>
</dbReference>
<comment type="catalytic activity">
    <reaction evidence="1 11 12">
        <text>Endonucleolytic cleavage to 5'-phosphomonoester.</text>
        <dbReference type="EC" id="3.1.26.4"/>
    </reaction>
</comment>
<feature type="region of interest" description="Disordered" evidence="13">
    <location>
        <begin position="1"/>
        <end position="104"/>
    </location>
</feature>
<dbReference type="InterPro" id="IPR036397">
    <property type="entry name" value="RNaseH_sf"/>
</dbReference>
<evidence type="ECO:0000313" key="16">
    <source>
        <dbReference type="Proteomes" id="UP001165060"/>
    </source>
</evidence>
<evidence type="ECO:0000256" key="2">
    <source>
        <dbReference type="ARBA" id="ARBA00004065"/>
    </source>
</evidence>
<evidence type="ECO:0000256" key="5">
    <source>
        <dbReference type="ARBA" id="ARBA00022490"/>
    </source>
</evidence>
<evidence type="ECO:0000256" key="3">
    <source>
        <dbReference type="ARBA" id="ARBA00004496"/>
    </source>
</evidence>
<name>A0ABQ6MPM8_9STRA</name>
<evidence type="ECO:0000256" key="7">
    <source>
        <dbReference type="ARBA" id="ARBA00022723"/>
    </source>
</evidence>
<evidence type="ECO:0000256" key="11">
    <source>
        <dbReference type="PROSITE-ProRule" id="PRU01319"/>
    </source>
</evidence>
<feature type="compositionally biased region" description="Low complexity" evidence="13">
    <location>
        <begin position="65"/>
        <end position="104"/>
    </location>
</feature>
<keyword evidence="10" id="KW-0464">Manganese</keyword>
<proteinExistence type="inferred from homology"/>
<comment type="similarity">
    <text evidence="4 12">Belongs to the RNase HII family.</text>
</comment>
<dbReference type="NCBIfam" id="NF000595">
    <property type="entry name" value="PRK00015.1-3"/>
    <property type="match status" value="1"/>
</dbReference>
<accession>A0ABQ6MPM8</accession>
<comment type="caution">
    <text evidence="15">The sequence shown here is derived from an EMBL/GenBank/DDBJ whole genome shotgun (WGS) entry which is preliminary data.</text>
</comment>
<evidence type="ECO:0000256" key="6">
    <source>
        <dbReference type="ARBA" id="ARBA00022722"/>
    </source>
</evidence>
<reference evidence="15 16" key="1">
    <citation type="journal article" date="2023" name="Commun. Biol.">
        <title>Genome analysis of Parmales, the sister group of diatoms, reveals the evolutionary specialization of diatoms from phago-mixotrophs to photoautotrophs.</title>
        <authorList>
            <person name="Ban H."/>
            <person name="Sato S."/>
            <person name="Yoshikawa S."/>
            <person name="Yamada K."/>
            <person name="Nakamura Y."/>
            <person name="Ichinomiya M."/>
            <person name="Sato N."/>
            <person name="Blanc-Mathieu R."/>
            <person name="Endo H."/>
            <person name="Kuwata A."/>
            <person name="Ogata H."/>
        </authorList>
    </citation>
    <scope>NUCLEOTIDE SEQUENCE [LARGE SCALE GENOMIC DNA]</scope>
</reference>
<dbReference type="InterPro" id="IPR024567">
    <property type="entry name" value="RNase_HII/HIII_dom"/>
</dbReference>
<evidence type="ECO:0000256" key="9">
    <source>
        <dbReference type="ARBA" id="ARBA00022801"/>
    </source>
</evidence>
<evidence type="ECO:0000256" key="10">
    <source>
        <dbReference type="ARBA" id="ARBA00023211"/>
    </source>
</evidence>
<dbReference type="PANTHER" id="PTHR10954">
    <property type="entry name" value="RIBONUCLEASE H2 SUBUNIT A"/>
    <property type="match status" value="1"/>
</dbReference>
<dbReference type="CDD" id="cd07182">
    <property type="entry name" value="RNase_HII_bacteria_HII_like"/>
    <property type="match status" value="1"/>
</dbReference>
<keyword evidence="6 11" id="KW-0540">Nuclease</keyword>
<feature type="binding site" evidence="11">
    <location>
        <position position="245"/>
    </location>
    <ligand>
        <name>a divalent metal cation</name>
        <dbReference type="ChEBI" id="CHEBI:60240"/>
    </ligand>
</feature>
<evidence type="ECO:0000256" key="12">
    <source>
        <dbReference type="RuleBase" id="RU003515"/>
    </source>
</evidence>
<keyword evidence="16" id="KW-1185">Reference proteome</keyword>
<organism evidence="15 16">
    <name type="scientific">Tetraparma gracilis</name>
    <dbReference type="NCBI Taxonomy" id="2962635"/>
    <lineage>
        <taxon>Eukaryota</taxon>
        <taxon>Sar</taxon>
        <taxon>Stramenopiles</taxon>
        <taxon>Ochrophyta</taxon>
        <taxon>Bolidophyceae</taxon>
        <taxon>Parmales</taxon>
        <taxon>Triparmaceae</taxon>
        <taxon>Tetraparma</taxon>
    </lineage>
</organism>
<evidence type="ECO:0000256" key="8">
    <source>
        <dbReference type="ARBA" id="ARBA00022759"/>
    </source>
</evidence>
<evidence type="ECO:0000259" key="14">
    <source>
        <dbReference type="PROSITE" id="PS51975"/>
    </source>
</evidence>
<keyword evidence="5" id="KW-0963">Cytoplasm</keyword>
<keyword evidence="9 11" id="KW-0378">Hydrolase</keyword>
<comment type="function">
    <text evidence="2 12">Endonuclease that specifically degrades the RNA of RNA-DNA hybrids.</text>
</comment>
<sequence>MFSPGSLAEGGRSSRSRRKAPAETGKAEPRKAEPRKAEPRKARAKAPKKTKAKAPKKTKAKALAKTKAQAPAKPKAQAPAKPKAQAPATPSPSSSAPPTLPRSRQTALLVSGSLCVLGVDEAGRGPLCGPVVVGAVHYPAGTPRLPGICDSKQLADEAARDALFAALAATPGVRYAAAIVSPSRIDSVNILQATCEGMRMAANAVLRPDEPGGREPAGPGRGGDYVVVGGGGEAPGAGGAYALVDGNRFPNFRGDDLEKRPEIRAGGRRDILCPGEAMVKGDGREFVIGAASIVAKVTRDRLMREYDKLYPEWNMRQHKGYPTKEHVAAVWKHGASPIHRRTFAPLKNMEFNEDGSVKR</sequence>
<protein>
    <recommendedName>
        <fullName evidence="12">Ribonuclease</fullName>
        <ecNumber evidence="12">3.1.26.4</ecNumber>
    </recommendedName>
</protein>
<feature type="domain" description="RNase H type-2" evidence="14">
    <location>
        <begin position="114"/>
        <end position="355"/>
    </location>
</feature>
<feature type="binding site" evidence="11">
    <location>
        <position position="120"/>
    </location>
    <ligand>
        <name>a divalent metal cation</name>
        <dbReference type="ChEBI" id="CHEBI:60240"/>
    </ligand>
</feature>
<dbReference type="InterPro" id="IPR001352">
    <property type="entry name" value="RNase_HII/HIII"/>
</dbReference>
<keyword evidence="7 11" id="KW-0479">Metal-binding</keyword>
<evidence type="ECO:0000256" key="1">
    <source>
        <dbReference type="ARBA" id="ARBA00000077"/>
    </source>
</evidence>
<comment type="subcellular location">
    <subcellularLocation>
        <location evidence="3">Cytoplasm</location>
    </subcellularLocation>
</comment>
<dbReference type="Pfam" id="PF01351">
    <property type="entry name" value="RNase_HII"/>
    <property type="match status" value="2"/>
</dbReference>
<comment type="cofactor">
    <cofactor evidence="11">
        <name>Mn(2+)</name>
        <dbReference type="ChEBI" id="CHEBI:29035"/>
    </cofactor>
    <cofactor evidence="11">
        <name>Mg(2+)</name>
        <dbReference type="ChEBI" id="CHEBI:18420"/>
    </cofactor>
    <text evidence="11">Manganese or magnesium. Binds 1 divalent metal ion per monomer in the absence of substrate. May bind a second metal ion after substrate binding.</text>
</comment>
<feature type="compositionally biased region" description="Basic residues" evidence="13">
    <location>
        <begin position="42"/>
        <end position="64"/>
    </location>
</feature>
<dbReference type="Proteomes" id="UP001165060">
    <property type="component" value="Unassembled WGS sequence"/>
</dbReference>
<dbReference type="PROSITE" id="PS51975">
    <property type="entry name" value="RNASE_H_2"/>
    <property type="match status" value="1"/>
</dbReference>
<feature type="binding site" evidence="11">
    <location>
        <position position="121"/>
    </location>
    <ligand>
        <name>a divalent metal cation</name>
        <dbReference type="ChEBI" id="CHEBI:60240"/>
    </ligand>
</feature>
<keyword evidence="8 11" id="KW-0255">Endonuclease</keyword>
<feature type="compositionally biased region" description="Basic and acidic residues" evidence="13">
    <location>
        <begin position="25"/>
        <end position="41"/>
    </location>
</feature>